<gene>
    <name evidence="1" type="ORF">ETSY1_03705</name>
</gene>
<sequence>MDATSSTIGQAGAAFYFHPDTLARGKEIGLDGFRFYMLGRGGVLGDVESDVVASAFGYFNRSLVARIWNTAKERYNPGPREAAREYLECCANLGRSTLANVEGLNAFCEAAEAIIAAANPAGLSLYVGIAAEPRAEDLPGRALQLVAVLRELRGSAHLLAVITSGVAPEVAHAVKRPDAVATFGWDPAPENTDDDRANLDAAEALTDRLLISTYESLDDSAKAALLAGTQAIGAGLGI</sequence>
<comment type="caution">
    <text evidence="1">The sequence shown here is derived from an EMBL/GenBank/DDBJ whole genome shotgun (WGS) entry which is preliminary data.</text>
</comment>
<keyword evidence="2" id="KW-1185">Reference proteome</keyword>
<dbReference type="PATRIC" id="fig|1429438.4.peg.894"/>
<dbReference type="AlphaFoldDB" id="W4LWW6"/>
<dbReference type="Pfam" id="PF21863">
    <property type="entry name" value="HTH_67"/>
    <property type="match status" value="1"/>
</dbReference>
<evidence type="ECO:0000313" key="2">
    <source>
        <dbReference type="Proteomes" id="UP000019141"/>
    </source>
</evidence>
<organism evidence="1 2">
    <name type="scientific">Entotheonella factor</name>
    <dbReference type="NCBI Taxonomy" id="1429438"/>
    <lineage>
        <taxon>Bacteria</taxon>
        <taxon>Pseudomonadati</taxon>
        <taxon>Nitrospinota/Tectimicrobiota group</taxon>
        <taxon>Candidatus Tectimicrobiota</taxon>
        <taxon>Candidatus Entotheonellia</taxon>
        <taxon>Candidatus Entotheonellales</taxon>
        <taxon>Candidatus Entotheonellaceae</taxon>
        <taxon>Candidatus Entotheonella</taxon>
    </lineage>
</organism>
<protein>
    <submittedName>
        <fullName evidence="1">Uncharacterized protein</fullName>
    </submittedName>
</protein>
<name>W4LWW6_ENTF1</name>
<dbReference type="Proteomes" id="UP000019141">
    <property type="component" value="Unassembled WGS sequence"/>
</dbReference>
<proteinExistence type="predicted"/>
<dbReference type="EMBL" id="AZHW01000146">
    <property type="protein sequence ID" value="ETX02410.1"/>
    <property type="molecule type" value="Genomic_DNA"/>
</dbReference>
<dbReference type="InterPro" id="IPR054058">
    <property type="entry name" value="HTH_67"/>
</dbReference>
<dbReference type="HOGENOM" id="CLU_087212_0_0_7"/>
<reference evidence="1 2" key="1">
    <citation type="journal article" date="2014" name="Nature">
        <title>An environmental bacterial taxon with a large and distinct metabolic repertoire.</title>
        <authorList>
            <person name="Wilson M.C."/>
            <person name="Mori T."/>
            <person name="Ruckert C."/>
            <person name="Uria A.R."/>
            <person name="Helf M.J."/>
            <person name="Takada K."/>
            <person name="Gernert C."/>
            <person name="Steffens U.A."/>
            <person name="Heycke N."/>
            <person name="Schmitt S."/>
            <person name="Rinke C."/>
            <person name="Helfrich E.J."/>
            <person name="Brachmann A.O."/>
            <person name="Gurgui C."/>
            <person name="Wakimoto T."/>
            <person name="Kracht M."/>
            <person name="Crusemann M."/>
            <person name="Hentschel U."/>
            <person name="Abe I."/>
            <person name="Matsunaga S."/>
            <person name="Kalinowski J."/>
            <person name="Takeyama H."/>
            <person name="Piel J."/>
        </authorList>
    </citation>
    <scope>NUCLEOTIDE SEQUENCE [LARGE SCALE GENOMIC DNA]</scope>
    <source>
        <strain evidence="2">TSY1</strain>
    </source>
</reference>
<accession>W4LWW6</accession>
<evidence type="ECO:0000313" key="1">
    <source>
        <dbReference type="EMBL" id="ETX02410.1"/>
    </source>
</evidence>